<keyword evidence="5 12" id="KW-0028">Amino-acid biosynthesis</keyword>
<evidence type="ECO:0000256" key="5">
    <source>
        <dbReference type="ARBA" id="ARBA00022605"/>
    </source>
</evidence>
<dbReference type="InterPro" id="IPR015422">
    <property type="entry name" value="PyrdxlP-dep_Trfase_small"/>
</dbReference>
<evidence type="ECO:0000256" key="12">
    <source>
        <dbReference type="HAMAP-Rule" id="MF_00160"/>
    </source>
</evidence>
<evidence type="ECO:0000313" key="15">
    <source>
        <dbReference type="Proteomes" id="UP000247465"/>
    </source>
</evidence>
<keyword evidence="8 12" id="KW-0664">Pyridoxine biosynthesis</keyword>
<comment type="similarity">
    <text evidence="3 12">Belongs to the class-V pyridoxal-phosphate-dependent aminotransferase family. SerC subfamily.</text>
</comment>
<feature type="binding site" evidence="12">
    <location>
        <begin position="240"/>
        <end position="241"/>
    </location>
    <ligand>
        <name>pyridoxal 5'-phosphate</name>
        <dbReference type="ChEBI" id="CHEBI:597326"/>
    </ligand>
</feature>
<dbReference type="InterPro" id="IPR022278">
    <property type="entry name" value="Pser_aminoTfrase"/>
</dbReference>
<accession>A0A2Z4AF19</accession>
<keyword evidence="4 12" id="KW-0032">Aminotransferase</keyword>
<dbReference type="HAMAP" id="MF_00160">
    <property type="entry name" value="SerC_aminotrans_5"/>
    <property type="match status" value="1"/>
</dbReference>
<evidence type="ECO:0000259" key="13">
    <source>
        <dbReference type="Pfam" id="PF00266"/>
    </source>
</evidence>
<feature type="modified residue" description="N6-(pyridoxal phosphate)lysine" evidence="12">
    <location>
        <position position="199"/>
    </location>
</feature>
<comment type="pathway">
    <text evidence="2 12">Amino-acid biosynthesis; L-serine biosynthesis; L-serine from 3-phospho-D-glycerate: step 2/3.</text>
</comment>
<dbReference type="EMBL" id="CP029803">
    <property type="protein sequence ID" value="AWT60979.1"/>
    <property type="molecule type" value="Genomic_DNA"/>
</dbReference>
<dbReference type="PANTHER" id="PTHR43247">
    <property type="entry name" value="PHOSPHOSERINE AMINOTRANSFERASE"/>
    <property type="match status" value="1"/>
</dbReference>
<evidence type="ECO:0000256" key="8">
    <source>
        <dbReference type="ARBA" id="ARBA00023096"/>
    </source>
</evidence>
<comment type="pathway">
    <text evidence="1 12">Cofactor biosynthesis; pyridoxine 5'-phosphate biosynthesis; pyridoxine 5'-phosphate from D-erythrose 4-phosphate: step 3/5.</text>
</comment>
<feature type="binding site" evidence="12">
    <location>
        <position position="43"/>
    </location>
    <ligand>
        <name>L-glutamate</name>
        <dbReference type="ChEBI" id="CHEBI:29985"/>
    </ligand>
</feature>
<reference evidence="14 15" key="1">
    <citation type="submission" date="2018-06" db="EMBL/GenBank/DDBJ databases">
        <title>Draft Genome Sequence of a Novel Marine Bacterium Related to the Verrucomicrobia.</title>
        <authorList>
            <person name="Vosseberg J."/>
            <person name="Martijn J."/>
            <person name="Ettema T.J.G."/>
        </authorList>
    </citation>
    <scope>NUCLEOTIDE SEQUENCE [LARGE SCALE GENOMIC DNA]</scope>
    <source>
        <strain evidence="14">TARA_B100001123</strain>
    </source>
</reference>
<comment type="catalytic activity">
    <reaction evidence="10 12">
        <text>4-(phosphooxy)-L-threonine + 2-oxoglutarate = (R)-3-hydroxy-2-oxo-4-phosphooxybutanoate + L-glutamate</text>
        <dbReference type="Rhea" id="RHEA:16573"/>
        <dbReference type="ChEBI" id="CHEBI:16810"/>
        <dbReference type="ChEBI" id="CHEBI:29985"/>
        <dbReference type="ChEBI" id="CHEBI:58452"/>
        <dbReference type="ChEBI" id="CHEBI:58538"/>
        <dbReference type="EC" id="2.6.1.52"/>
    </reaction>
</comment>
<dbReference type="GO" id="GO:0008615">
    <property type="term" value="P:pyridoxine biosynthetic process"/>
    <property type="evidence" value="ECO:0007669"/>
    <property type="project" value="UniProtKB-UniRule"/>
</dbReference>
<comment type="function">
    <text evidence="12">Catalyzes the reversible conversion of 3-phosphohydroxypyruvate to phosphoserine and of 3-hydroxy-2-oxo-4-phosphonooxybutanoate to phosphohydroxythreonine.</text>
</comment>
<organism evidence="14 15">
    <name type="scientific">Candidatus Moanibacter tarae</name>
    <dbReference type="NCBI Taxonomy" id="2200854"/>
    <lineage>
        <taxon>Bacteria</taxon>
        <taxon>Pseudomonadati</taxon>
        <taxon>Verrucomicrobiota</taxon>
        <taxon>Opitutia</taxon>
        <taxon>Puniceicoccales</taxon>
        <taxon>Puniceicoccales incertae sedis</taxon>
        <taxon>Candidatus Moanibacter</taxon>
    </lineage>
</organism>
<evidence type="ECO:0000256" key="4">
    <source>
        <dbReference type="ARBA" id="ARBA00022576"/>
    </source>
</evidence>
<keyword evidence="7 12" id="KW-0663">Pyridoxal phosphate</keyword>
<dbReference type="Proteomes" id="UP000247465">
    <property type="component" value="Chromosome"/>
</dbReference>
<keyword evidence="9 12" id="KW-0718">Serine biosynthesis</keyword>
<dbReference type="GO" id="GO:0005737">
    <property type="term" value="C:cytoplasm"/>
    <property type="evidence" value="ECO:0007669"/>
    <property type="project" value="UniProtKB-SubCell"/>
</dbReference>
<evidence type="ECO:0000256" key="7">
    <source>
        <dbReference type="ARBA" id="ARBA00022898"/>
    </source>
</evidence>
<dbReference type="GO" id="GO:0004648">
    <property type="term" value="F:O-phospho-L-serine:2-oxoglutarate aminotransferase activity"/>
    <property type="evidence" value="ECO:0007669"/>
    <property type="project" value="UniProtKB-UniRule"/>
</dbReference>
<evidence type="ECO:0000256" key="9">
    <source>
        <dbReference type="ARBA" id="ARBA00023299"/>
    </source>
</evidence>
<dbReference type="Pfam" id="PF00266">
    <property type="entry name" value="Aminotran_5"/>
    <property type="match status" value="1"/>
</dbReference>
<evidence type="ECO:0000256" key="1">
    <source>
        <dbReference type="ARBA" id="ARBA00004915"/>
    </source>
</evidence>
<dbReference type="InterPro" id="IPR015424">
    <property type="entry name" value="PyrdxlP-dep_Trfase"/>
</dbReference>
<dbReference type="FunFam" id="3.40.640.10:FF:000010">
    <property type="entry name" value="Phosphoserine aminotransferase"/>
    <property type="match status" value="1"/>
</dbReference>
<dbReference type="SUPFAM" id="SSF53383">
    <property type="entry name" value="PLP-dependent transferases"/>
    <property type="match status" value="1"/>
</dbReference>
<dbReference type="InterPro" id="IPR000192">
    <property type="entry name" value="Aminotrans_V_dom"/>
</dbReference>
<sequence>MTSRVYNFSGGPAMLPTQVIERVQAELPDYQEIGASIIEISHRSKEFRELMDETSQLFSDLTNLPSSHQILYMHGGARMHFSALPLNLGARRPSRKALYVVSGYWSKIATEDAKIFGRVETIASSENTHFDRIPNLPDRKIDSNASYLHITSNNTIFGTRWQQFPNTDSLPLIVDATSEILSREVDYSKFGMVYAGFQKNLGPSGLSIAVIHKDLLGFASPSTPPLLNYTLTVEKESLVNTTNTFAIFLANRVLQWLKSQGGIAEVEKINERKAALLYRYLDGTQFYKTFALPEHRSITNVVFDLAKEGLLERLLNEAEKEGLYALKGHRVIGGLRASLYNAMPIEGVKALIEFLDEFERRYG</sequence>
<comment type="subcellular location">
    <subcellularLocation>
        <location evidence="12">Cytoplasm</location>
    </subcellularLocation>
</comment>
<dbReference type="Gene3D" id="3.40.640.10">
    <property type="entry name" value="Type I PLP-dependent aspartate aminotransferase-like (Major domain)"/>
    <property type="match status" value="1"/>
</dbReference>
<keyword evidence="6 12" id="KW-0808">Transferase</keyword>
<dbReference type="GO" id="GO:0030170">
    <property type="term" value="F:pyridoxal phosphate binding"/>
    <property type="evidence" value="ECO:0007669"/>
    <property type="project" value="UniProtKB-UniRule"/>
</dbReference>
<feature type="binding site" evidence="12">
    <location>
        <position position="198"/>
    </location>
    <ligand>
        <name>pyridoxal 5'-phosphate</name>
        <dbReference type="ChEBI" id="CHEBI:597326"/>
    </ligand>
</feature>
<evidence type="ECO:0000256" key="6">
    <source>
        <dbReference type="ARBA" id="ARBA00022679"/>
    </source>
</evidence>
<protein>
    <recommendedName>
        <fullName evidence="12">Phosphoserine aminotransferase</fullName>
        <ecNumber evidence="12">2.6.1.52</ecNumber>
    </recommendedName>
    <alternativeName>
        <fullName evidence="12">Phosphohydroxythreonine aminotransferase</fullName>
        <shortName evidence="12">PSAT</shortName>
    </alternativeName>
</protein>
<dbReference type="UniPathway" id="UPA00135">
    <property type="reaction ID" value="UER00197"/>
</dbReference>
<feature type="domain" description="Aminotransferase class V" evidence="13">
    <location>
        <begin position="5"/>
        <end position="351"/>
    </location>
</feature>
<dbReference type="PANTHER" id="PTHR43247:SF1">
    <property type="entry name" value="PHOSPHOSERINE AMINOTRANSFERASE"/>
    <property type="match status" value="1"/>
</dbReference>
<proteinExistence type="inferred from homology"/>
<evidence type="ECO:0000313" key="14">
    <source>
        <dbReference type="EMBL" id="AWT60979.1"/>
    </source>
</evidence>
<evidence type="ECO:0000256" key="3">
    <source>
        <dbReference type="ARBA" id="ARBA00006904"/>
    </source>
</evidence>
<evidence type="ECO:0000256" key="10">
    <source>
        <dbReference type="ARBA" id="ARBA00047630"/>
    </source>
</evidence>
<comment type="subunit">
    <text evidence="12">Homodimer.</text>
</comment>
<dbReference type="UniPathway" id="UPA00244">
    <property type="reaction ID" value="UER00311"/>
</dbReference>
<evidence type="ECO:0000256" key="2">
    <source>
        <dbReference type="ARBA" id="ARBA00005099"/>
    </source>
</evidence>
<comment type="caution">
    <text evidence="12">Lacks conserved residue(s) required for the propagation of feature annotation.</text>
</comment>
<evidence type="ECO:0000256" key="11">
    <source>
        <dbReference type="ARBA" id="ARBA00049007"/>
    </source>
</evidence>
<gene>
    <name evidence="14" type="primary">serC_2</name>
    <name evidence="12" type="synonym">serC</name>
    <name evidence="14" type="ORF">DF168_02204</name>
</gene>
<feature type="binding site" evidence="12">
    <location>
        <begin position="77"/>
        <end position="78"/>
    </location>
    <ligand>
        <name>pyridoxal 5'-phosphate</name>
        <dbReference type="ChEBI" id="CHEBI:597326"/>
    </ligand>
</feature>
<dbReference type="Gene3D" id="3.90.1150.10">
    <property type="entry name" value="Aspartate Aminotransferase, domain 1"/>
    <property type="match status" value="1"/>
</dbReference>
<name>A0A2Z4AF19_9BACT</name>
<keyword evidence="12" id="KW-0963">Cytoplasm</keyword>
<dbReference type="KEGG" id="mtar:DF168_02204"/>
<comment type="cofactor">
    <cofactor evidence="12">
        <name>pyridoxal 5'-phosphate</name>
        <dbReference type="ChEBI" id="CHEBI:597326"/>
    </cofactor>
    <text evidence="12">Binds 1 pyridoxal phosphate per subunit.</text>
</comment>
<dbReference type="NCBIfam" id="NF003764">
    <property type="entry name" value="PRK05355.1"/>
    <property type="match status" value="1"/>
</dbReference>
<dbReference type="InterPro" id="IPR015421">
    <property type="entry name" value="PyrdxlP-dep_Trfase_major"/>
</dbReference>
<dbReference type="PIRSF" id="PIRSF000525">
    <property type="entry name" value="SerC"/>
    <property type="match status" value="1"/>
</dbReference>
<feature type="binding site" evidence="12">
    <location>
        <position position="175"/>
    </location>
    <ligand>
        <name>pyridoxal 5'-phosphate</name>
        <dbReference type="ChEBI" id="CHEBI:597326"/>
    </ligand>
</feature>
<dbReference type="EC" id="2.6.1.52" evidence="12"/>
<feature type="binding site" evidence="12">
    <location>
        <position position="105"/>
    </location>
    <ligand>
        <name>pyridoxal 5'-phosphate</name>
        <dbReference type="ChEBI" id="CHEBI:597326"/>
    </ligand>
</feature>
<comment type="catalytic activity">
    <reaction evidence="11 12">
        <text>O-phospho-L-serine + 2-oxoglutarate = 3-phosphooxypyruvate + L-glutamate</text>
        <dbReference type="Rhea" id="RHEA:14329"/>
        <dbReference type="ChEBI" id="CHEBI:16810"/>
        <dbReference type="ChEBI" id="CHEBI:18110"/>
        <dbReference type="ChEBI" id="CHEBI:29985"/>
        <dbReference type="ChEBI" id="CHEBI:57524"/>
        <dbReference type="EC" id="2.6.1.52"/>
    </reaction>
</comment>
<dbReference type="AlphaFoldDB" id="A0A2Z4AF19"/>
<dbReference type="GO" id="GO:0006564">
    <property type="term" value="P:L-serine biosynthetic process"/>
    <property type="evidence" value="ECO:0007669"/>
    <property type="project" value="UniProtKB-UniRule"/>
</dbReference>
<feature type="binding site" evidence="12">
    <location>
        <position position="155"/>
    </location>
    <ligand>
        <name>pyridoxal 5'-phosphate</name>
        <dbReference type="ChEBI" id="CHEBI:597326"/>
    </ligand>
</feature>
<dbReference type="FunFam" id="3.90.1150.10:FF:000006">
    <property type="entry name" value="Phosphoserine aminotransferase"/>
    <property type="match status" value="1"/>
</dbReference>